<gene>
    <name evidence="2" type="ORF">GHI93_02680</name>
</gene>
<keyword evidence="1" id="KW-0472">Membrane</keyword>
<keyword evidence="3" id="KW-1185">Reference proteome</keyword>
<protein>
    <submittedName>
        <fullName evidence="2">Uncharacterized protein</fullName>
    </submittedName>
</protein>
<evidence type="ECO:0000313" key="2">
    <source>
        <dbReference type="EMBL" id="MQW38855.1"/>
    </source>
</evidence>
<evidence type="ECO:0000313" key="3">
    <source>
        <dbReference type="Proteomes" id="UP000439550"/>
    </source>
</evidence>
<dbReference type="Proteomes" id="UP000439550">
    <property type="component" value="Unassembled WGS sequence"/>
</dbReference>
<keyword evidence="1" id="KW-0812">Transmembrane</keyword>
<dbReference type="AlphaFoldDB" id="A0A7X1Z6Z2"/>
<organism evidence="2 3">
    <name type="scientific">Lactococcus hircilactis</name>
    <dbReference type="NCBI Taxonomy" id="1494462"/>
    <lineage>
        <taxon>Bacteria</taxon>
        <taxon>Bacillati</taxon>
        <taxon>Bacillota</taxon>
        <taxon>Bacilli</taxon>
        <taxon>Lactobacillales</taxon>
        <taxon>Streptococcaceae</taxon>
        <taxon>Lactococcus</taxon>
    </lineage>
</organism>
<proteinExistence type="predicted"/>
<reference evidence="2 3" key="1">
    <citation type="submission" date="2019-10" db="EMBL/GenBank/DDBJ databases">
        <authorList>
            <person name="Dong K."/>
        </authorList>
    </citation>
    <scope>NUCLEOTIDE SEQUENCE [LARGE SCALE GENOMIC DNA]</scope>
    <source>
        <strain evidence="2 3">DSM 28960</strain>
    </source>
</reference>
<feature type="transmembrane region" description="Helical" evidence="1">
    <location>
        <begin position="12"/>
        <end position="30"/>
    </location>
</feature>
<sequence>MKKSQNKMSPLAELMIGVCFLFAFLLSIVGTGHVHIGTTGLFGIASIVFIGASCVHFYQKKRNSK</sequence>
<feature type="transmembrane region" description="Helical" evidence="1">
    <location>
        <begin position="36"/>
        <end position="58"/>
    </location>
</feature>
<dbReference type="EMBL" id="WITJ01000003">
    <property type="protein sequence ID" value="MQW38855.1"/>
    <property type="molecule type" value="Genomic_DNA"/>
</dbReference>
<comment type="caution">
    <text evidence="2">The sequence shown here is derived from an EMBL/GenBank/DDBJ whole genome shotgun (WGS) entry which is preliminary data.</text>
</comment>
<keyword evidence="1" id="KW-1133">Transmembrane helix</keyword>
<accession>A0A7X1Z6Z2</accession>
<name>A0A7X1Z6Z2_9LACT</name>
<evidence type="ECO:0000256" key="1">
    <source>
        <dbReference type="SAM" id="Phobius"/>
    </source>
</evidence>
<dbReference type="RefSeq" id="WP_153495355.1">
    <property type="nucleotide sequence ID" value="NZ_CAXYUY010000001.1"/>
</dbReference>